<feature type="transmembrane region" description="Helical" evidence="4">
    <location>
        <begin position="127"/>
        <end position="145"/>
    </location>
</feature>
<evidence type="ECO:0000256" key="4">
    <source>
        <dbReference type="RuleBase" id="RU367022"/>
    </source>
</evidence>
<dbReference type="Proteomes" id="UP000799640">
    <property type="component" value="Unassembled WGS sequence"/>
</dbReference>
<dbReference type="GO" id="GO:0005886">
    <property type="term" value="C:plasma membrane"/>
    <property type="evidence" value="ECO:0007669"/>
    <property type="project" value="TreeGrafter"/>
</dbReference>
<keyword evidence="6" id="KW-1185">Reference proteome</keyword>
<comment type="similarity">
    <text evidence="4">Belongs to the copper transporter (Ctr) (TC 1.A.56) family. SLC31A subfamily.</text>
</comment>
<dbReference type="PANTHER" id="PTHR12483:SF120">
    <property type="entry name" value="HIGH-AFFINITY COPPER TRANSPORTER CTRA2"/>
    <property type="match status" value="1"/>
</dbReference>
<dbReference type="GO" id="GO:0005375">
    <property type="term" value="F:copper ion transmembrane transporter activity"/>
    <property type="evidence" value="ECO:0007669"/>
    <property type="project" value="UniProtKB-UniRule"/>
</dbReference>
<comment type="subcellular location">
    <subcellularLocation>
        <location evidence="4">Membrane</location>
        <topology evidence="4">Multi-pass membrane protein</topology>
    </subcellularLocation>
</comment>
<keyword evidence="1 4" id="KW-0812">Transmembrane</keyword>
<keyword evidence="4" id="KW-0406">Ion transport</keyword>
<keyword evidence="4" id="KW-0813">Transport</keyword>
<evidence type="ECO:0000313" key="5">
    <source>
        <dbReference type="EMBL" id="KAF2404740.1"/>
    </source>
</evidence>
<dbReference type="EMBL" id="ML996688">
    <property type="protein sequence ID" value="KAF2404740.1"/>
    <property type="molecule type" value="Genomic_DNA"/>
</dbReference>
<evidence type="ECO:0000256" key="2">
    <source>
        <dbReference type="ARBA" id="ARBA00022989"/>
    </source>
</evidence>
<keyword evidence="4" id="KW-0186">Copper</keyword>
<feature type="transmembrane region" description="Helical" evidence="4">
    <location>
        <begin position="33"/>
        <end position="53"/>
    </location>
</feature>
<dbReference type="PANTHER" id="PTHR12483">
    <property type="entry name" value="SOLUTE CARRIER FAMILY 31 COPPER TRANSPORTERS"/>
    <property type="match status" value="1"/>
</dbReference>
<organism evidence="5 6">
    <name type="scientific">Trichodelitschia bisporula</name>
    <dbReference type="NCBI Taxonomy" id="703511"/>
    <lineage>
        <taxon>Eukaryota</taxon>
        <taxon>Fungi</taxon>
        <taxon>Dikarya</taxon>
        <taxon>Ascomycota</taxon>
        <taxon>Pezizomycotina</taxon>
        <taxon>Dothideomycetes</taxon>
        <taxon>Dothideomycetes incertae sedis</taxon>
        <taxon>Phaeotrichales</taxon>
        <taxon>Phaeotrichaceae</taxon>
        <taxon>Trichodelitschia</taxon>
    </lineage>
</organism>
<evidence type="ECO:0000256" key="1">
    <source>
        <dbReference type="ARBA" id="ARBA00022692"/>
    </source>
</evidence>
<dbReference type="AlphaFoldDB" id="A0A6G1I8X2"/>
<keyword evidence="2 4" id="KW-1133">Transmembrane helix</keyword>
<keyword evidence="3 4" id="KW-0472">Membrane</keyword>
<keyword evidence="4" id="KW-0187">Copper transport</keyword>
<name>A0A6G1I8X2_9PEZI</name>
<evidence type="ECO:0000313" key="6">
    <source>
        <dbReference type="Proteomes" id="UP000799640"/>
    </source>
</evidence>
<gene>
    <name evidence="5" type="ORF">EJ06DRAFT_470308</name>
</gene>
<proteinExistence type="inferred from homology"/>
<reference evidence="5" key="1">
    <citation type="journal article" date="2020" name="Stud. Mycol.">
        <title>101 Dothideomycetes genomes: a test case for predicting lifestyles and emergence of pathogens.</title>
        <authorList>
            <person name="Haridas S."/>
            <person name="Albert R."/>
            <person name="Binder M."/>
            <person name="Bloem J."/>
            <person name="Labutti K."/>
            <person name="Salamov A."/>
            <person name="Andreopoulos B."/>
            <person name="Baker S."/>
            <person name="Barry K."/>
            <person name="Bills G."/>
            <person name="Bluhm B."/>
            <person name="Cannon C."/>
            <person name="Castanera R."/>
            <person name="Culley D."/>
            <person name="Daum C."/>
            <person name="Ezra D."/>
            <person name="Gonzalez J."/>
            <person name="Henrissat B."/>
            <person name="Kuo A."/>
            <person name="Liang C."/>
            <person name="Lipzen A."/>
            <person name="Lutzoni F."/>
            <person name="Magnuson J."/>
            <person name="Mondo S."/>
            <person name="Nolan M."/>
            <person name="Ohm R."/>
            <person name="Pangilinan J."/>
            <person name="Park H.-J."/>
            <person name="Ramirez L."/>
            <person name="Alfaro M."/>
            <person name="Sun H."/>
            <person name="Tritt A."/>
            <person name="Yoshinaga Y."/>
            <person name="Zwiers L.-H."/>
            <person name="Turgeon B."/>
            <person name="Goodwin S."/>
            <person name="Spatafora J."/>
            <person name="Crous P."/>
            <person name="Grigoriev I."/>
        </authorList>
    </citation>
    <scope>NUCLEOTIDE SEQUENCE</scope>
    <source>
        <strain evidence="5">CBS 262.69</strain>
    </source>
</reference>
<dbReference type="InterPro" id="IPR007274">
    <property type="entry name" value="Cop_transporter"/>
</dbReference>
<accession>A0A6G1I8X2</accession>
<evidence type="ECO:0000256" key="3">
    <source>
        <dbReference type="ARBA" id="ARBA00023136"/>
    </source>
</evidence>
<sequence length="177" mass="19674">MTMDASDMKMTFFTSPHTPLYSQHWTPNSTGSYAGTCIFLIALAGIFRALLVYKHILEKRWIDKAWDRRFVVVADKASVAEKARASTEPNVKTALLTANGVEEEVKVVHRPVHGVVPWRWSVDGPRACVVTVIVGVGYLLMLAVMTLNVGYFLSILGGTFLGELLLGRYNLAVEEHH</sequence>
<protein>
    <recommendedName>
        <fullName evidence="4">Copper transport protein</fullName>
    </recommendedName>
</protein>
<dbReference type="Pfam" id="PF04145">
    <property type="entry name" value="Ctr"/>
    <property type="match status" value="1"/>
</dbReference>
<dbReference type="OrthoDB" id="73901at2759"/>